<dbReference type="EnsemblMetazoa" id="GAUT006960-RA">
    <property type="protein sequence ID" value="GAUT006960-PA"/>
    <property type="gene ID" value="GAUT006960"/>
</dbReference>
<evidence type="ECO:0008006" key="3">
    <source>
        <dbReference type="Google" id="ProtNLM"/>
    </source>
</evidence>
<protein>
    <recommendedName>
        <fullName evidence="3">TPPP family protein</fullName>
    </recommendedName>
</protein>
<dbReference type="Gene3D" id="1.10.238.10">
    <property type="entry name" value="EF-hand"/>
    <property type="match status" value="1"/>
</dbReference>
<name>A0A1A9UJL3_GLOAU</name>
<evidence type="ECO:0000313" key="1">
    <source>
        <dbReference type="EnsemblMetazoa" id="GAUT006960-PA"/>
    </source>
</evidence>
<dbReference type="SUPFAM" id="SSF47473">
    <property type="entry name" value="EF-hand"/>
    <property type="match status" value="1"/>
</dbReference>
<evidence type="ECO:0000313" key="2">
    <source>
        <dbReference type="Proteomes" id="UP000078200"/>
    </source>
</evidence>
<reference evidence="1" key="1">
    <citation type="submission" date="2020-05" db="UniProtKB">
        <authorList>
            <consortium name="EnsemblMetazoa"/>
        </authorList>
    </citation>
    <scope>IDENTIFICATION</scope>
    <source>
        <strain evidence="1">TTRI</strain>
    </source>
</reference>
<accession>A0A1A9UJL3</accession>
<sequence>MADDDDKTKKHTLQSLFHLYCNYIVIPLDMDNEDHDAILLSQIDMWLEQAKLLRTVFTLTETGLAYMKFRKWRLDFKDFQEFLELILVGKDLPINDLKEMLVEAGIPGFAGEVVVVK</sequence>
<dbReference type="AlphaFoldDB" id="A0A1A9UJL3"/>
<dbReference type="InterPro" id="IPR011992">
    <property type="entry name" value="EF-hand-dom_pair"/>
</dbReference>
<proteinExistence type="predicted"/>
<keyword evidence="2" id="KW-1185">Reference proteome</keyword>
<dbReference type="VEuPathDB" id="VectorBase:GAUT006960"/>
<dbReference type="Proteomes" id="UP000078200">
    <property type="component" value="Unassembled WGS sequence"/>
</dbReference>
<organism evidence="1 2">
    <name type="scientific">Glossina austeni</name>
    <name type="common">Savannah tsetse fly</name>
    <dbReference type="NCBI Taxonomy" id="7395"/>
    <lineage>
        <taxon>Eukaryota</taxon>
        <taxon>Metazoa</taxon>
        <taxon>Ecdysozoa</taxon>
        <taxon>Arthropoda</taxon>
        <taxon>Hexapoda</taxon>
        <taxon>Insecta</taxon>
        <taxon>Pterygota</taxon>
        <taxon>Neoptera</taxon>
        <taxon>Endopterygota</taxon>
        <taxon>Diptera</taxon>
        <taxon>Brachycera</taxon>
        <taxon>Muscomorpha</taxon>
        <taxon>Hippoboscoidea</taxon>
        <taxon>Glossinidae</taxon>
        <taxon>Glossina</taxon>
    </lineage>
</organism>